<dbReference type="InterPro" id="IPR007452">
    <property type="entry name" value="TamB_C"/>
</dbReference>
<keyword evidence="4 5" id="KW-0472">Membrane</keyword>
<dbReference type="GO" id="GO:0097347">
    <property type="term" value="C:TAM protein secretion complex"/>
    <property type="evidence" value="ECO:0007669"/>
    <property type="project" value="TreeGrafter"/>
</dbReference>
<evidence type="ECO:0000256" key="4">
    <source>
        <dbReference type="ARBA" id="ARBA00023136"/>
    </source>
</evidence>
<feature type="transmembrane region" description="Helical" evidence="5">
    <location>
        <begin position="20"/>
        <end position="40"/>
    </location>
</feature>
<dbReference type="HOGENOM" id="CLU_288176_0_0_5"/>
<dbReference type="RefSeq" id="WP_014103567.1">
    <property type="nucleotide sequence ID" value="NC_016026.1"/>
</dbReference>
<keyword evidence="3 5" id="KW-1133">Transmembrane helix</keyword>
<dbReference type="STRING" id="856793.MICA_2036"/>
<evidence type="ECO:0000256" key="2">
    <source>
        <dbReference type="ARBA" id="ARBA00022692"/>
    </source>
</evidence>
<organism evidence="7 8">
    <name type="scientific">Micavibrio aeruginosavorus (strain ARL-13)</name>
    <dbReference type="NCBI Taxonomy" id="856793"/>
    <lineage>
        <taxon>Bacteria</taxon>
        <taxon>Pseudomonadati</taxon>
        <taxon>Bdellovibrionota</taxon>
        <taxon>Bdellovibrionia</taxon>
        <taxon>Bdellovibrionales</taxon>
        <taxon>Pseudobdellovibrionaceae</taxon>
        <taxon>Micavibrio</taxon>
    </lineage>
</organism>
<dbReference type="PANTHER" id="PTHR36985:SF1">
    <property type="entry name" value="TRANSLOCATION AND ASSEMBLY MODULE SUBUNIT TAMB"/>
    <property type="match status" value="1"/>
</dbReference>
<keyword evidence="2 5" id="KW-0812">Transmembrane</keyword>
<proteinExistence type="predicted"/>
<evidence type="ECO:0000256" key="5">
    <source>
        <dbReference type="SAM" id="Phobius"/>
    </source>
</evidence>
<dbReference type="GO" id="GO:0009306">
    <property type="term" value="P:protein secretion"/>
    <property type="evidence" value="ECO:0007669"/>
    <property type="project" value="InterPro"/>
</dbReference>
<evidence type="ECO:0000256" key="3">
    <source>
        <dbReference type="ARBA" id="ARBA00022989"/>
    </source>
</evidence>
<reference evidence="7 8" key="1">
    <citation type="journal article" date="2011" name="BMC Genomics">
        <title>Genomic insights into an obligate epibiotic bacterial predator: Micavibrio aeruginosavorus ARL-13.</title>
        <authorList>
            <person name="Wang Z."/>
            <person name="Kadouri D."/>
            <person name="Wu M."/>
        </authorList>
    </citation>
    <scope>NUCLEOTIDE SEQUENCE [LARGE SCALE GENOMIC DNA]</scope>
    <source>
        <strain evidence="7 8">ARL-13</strain>
    </source>
</reference>
<dbReference type="PANTHER" id="PTHR36985">
    <property type="entry name" value="TRANSLOCATION AND ASSEMBLY MODULE SUBUNIT TAMB"/>
    <property type="match status" value="1"/>
</dbReference>
<dbReference type="Proteomes" id="UP000009286">
    <property type="component" value="Chromosome"/>
</dbReference>
<protein>
    <recommendedName>
        <fullName evidence="6">Translocation and assembly module TamB C-terminal domain-containing protein</fullName>
    </recommendedName>
</protein>
<keyword evidence="8" id="KW-1185">Reference proteome</keyword>
<sequence>MHVKTILKKTGHAVLEVMSFLLLFVMLVHVLIAVGFVWLGTPGGQTMLRKQINQALDGTGYVVDYHALYYSAITGLNVTGLRVDDANGVIADADRMTIRIGLLPLAARHAAASFDAGSVTVHRLPAGSGDEEGEKATGFTIPDLYFRSLSLDHLRIKRLDLREGVVGPAMVLAPDLTIKVDLSSGLAVDLRAAIAQMDDTVIAWMPEAVRVKGIVDTQNLRADLETLRVESVSYTVEGAGRADLHDGGDVDFTLAVKSSDLRPLTGEGGHADMQVHLRGVSDDPTLDVSGALVMDRLVENGLPRLDLTVTSRNIVSAPAGMVKMAGRYHDVDLQAALDFSYDASQLHISSLTLNGPDLKAGGNGIINVSTGLISGDIHADVGALATYAPLIGVDVAGQVKLNASFAPTAAATQAVTLDADINSARYDTYNIDRLRVKAALADLQKRWPQTMDVVLNGARISETIAIQSMTAKIAQDDAGHYRLNIDGSGTVPQALQVSGGANLSALDQPIPSARDIDMTVTMGTSSVRLTGDVVDRVTALKAAANDFKMADVPASLPVTLAETTLTGVVDITGPLDQPVVSMTAQSGDIVVATDVPAIRLSAKGGYQSGAGRLDVSGTGPAIQTLSAQVSVPLVVSLYPFAFTLSDQAPLNGALNADLDSTALAGLVLPPGHRLAGVLRVDGTITGTLAAPDARGTVTFQKGMYDYDQYDIALRDIDIAADLDRTKVKLRTFSANDGNGGTVAGDGVFDFVNMAATAMTLKLDQVRLVKSNLADGTADADLALKGRSDGYDVTGTVTLNDFNVAIPEKFQTQIPELNIVTPESSVAQDPLLTKITLDVKLRAPHRIFVRGWGLDAEFGGDLNVTGTAAAPLVNGTFESIRGRYEEFGKRFELARANLRFQGAIPPSPYLDVEATHDTGDVKASVLLSGRVSEPKINFVSVPALPEDEVMSRILFGKDMSRISAFQAVQLTQTLQRFSGKGGGFDPVGMVREMTGLDDISVESDDDGATTVGVGKYLTDRVYLRVENDTGGTGSAASIEVEVTPSISVESSVGQDAQAGGGIFWTRDY</sequence>
<evidence type="ECO:0000259" key="6">
    <source>
        <dbReference type="Pfam" id="PF04357"/>
    </source>
</evidence>
<dbReference type="GO" id="GO:0005886">
    <property type="term" value="C:plasma membrane"/>
    <property type="evidence" value="ECO:0007669"/>
    <property type="project" value="InterPro"/>
</dbReference>
<accession>G2KPX6</accession>
<evidence type="ECO:0000313" key="7">
    <source>
        <dbReference type="EMBL" id="AEP10344.1"/>
    </source>
</evidence>
<name>G2KPX6_MICAA</name>
<gene>
    <name evidence="7" type="ordered locus">MICA_2036</name>
</gene>
<dbReference type="AlphaFoldDB" id="G2KPX6"/>
<feature type="domain" description="Translocation and assembly module TamB C-terminal" evidence="6">
    <location>
        <begin position="731"/>
        <end position="1067"/>
    </location>
</feature>
<comment type="subcellular location">
    <subcellularLocation>
        <location evidence="1">Membrane</location>
        <topology evidence="1">Single-pass membrane protein</topology>
    </subcellularLocation>
</comment>
<dbReference type="Pfam" id="PF04357">
    <property type="entry name" value="TamB"/>
    <property type="match status" value="1"/>
</dbReference>
<dbReference type="OrthoDB" id="7784409at2"/>
<evidence type="ECO:0000313" key="8">
    <source>
        <dbReference type="Proteomes" id="UP000009286"/>
    </source>
</evidence>
<evidence type="ECO:0000256" key="1">
    <source>
        <dbReference type="ARBA" id="ARBA00004167"/>
    </source>
</evidence>
<dbReference type="EMBL" id="CP002382">
    <property type="protein sequence ID" value="AEP10344.1"/>
    <property type="molecule type" value="Genomic_DNA"/>
</dbReference>
<dbReference type="KEGG" id="mai:MICA_2036"/>
<dbReference type="eggNOG" id="COG2911">
    <property type="taxonomic scope" value="Bacteria"/>
</dbReference>